<keyword evidence="8" id="KW-1185">Reference proteome</keyword>
<sequence>MSPAKSSSPLSSDNTGKVRLQKILAAAGLGSRRGVEELITAGRVTVDGETITSLGTTVDPETQKIYCDGERLKPQRKEYYLVNKPTGYLCTNNDPSGRPRAIDLVPQSRQRLFTVGRLDEGSHGLLLITNDGDLAQRLLHPKFEVTRTYKVQVAGIPTPETLRELMQGQRFTEGHFQFHRARKLKTHGQSAFLEVELKQGKNREIRRLLARVGHKVVSLQRIAFGPLRLGRLPVGQSRSLRGEELKKLKDFAFGSKKPAGKRSSTKPAKMSRKRSPHRK</sequence>
<dbReference type="SUPFAM" id="SSF55120">
    <property type="entry name" value="Pseudouridine synthase"/>
    <property type="match status" value="1"/>
</dbReference>
<dbReference type="GO" id="GO:0000455">
    <property type="term" value="P:enzyme-directed rRNA pseudouridine synthesis"/>
    <property type="evidence" value="ECO:0007669"/>
    <property type="project" value="UniProtKB-ARBA"/>
</dbReference>
<dbReference type="Pfam" id="PF01479">
    <property type="entry name" value="S4"/>
    <property type="match status" value="1"/>
</dbReference>
<evidence type="ECO:0000313" key="8">
    <source>
        <dbReference type="Proteomes" id="UP000319976"/>
    </source>
</evidence>
<dbReference type="RefSeq" id="WP_145261600.1">
    <property type="nucleotide sequence ID" value="NZ_CP036316.1"/>
</dbReference>
<dbReference type="PANTHER" id="PTHR47683">
    <property type="entry name" value="PSEUDOURIDINE SYNTHASE FAMILY PROTEIN-RELATED"/>
    <property type="match status" value="1"/>
</dbReference>
<evidence type="ECO:0000256" key="1">
    <source>
        <dbReference type="ARBA" id="ARBA00008348"/>
    </source>
</evidence>
<dbReference type="Pfam" id="PF00849">
    <property type="entry name" value="PseudoU_synth_2"/>
    <property type="match status" value="1"/>
</dbReference>
<feature type="region of interest" description="Disordered" evidence="5">
    <location>
        <begin position="251"/>
        <end position="279"/>
    </location>
</feature>
<dbReference type="InterPro" id="IPR036986">
    <property type="entry name" value="S4_RNA-bd_sf"/>
</dbReference>
<dbReference type="Proteomes" id="UP000319976">
    <property type="component" value="Chromosome"/>
</dbReference>
<dbReference type="InterPro" id="IPR050343">
    <property type="entry name" value="RsuA_PseudoU_synthase"/>
</dbReference>
<comment type="similarity">
    <text evidence="1 4">Belongs to the pseudouridine synthase RsuA family.</text>
</comment>
<dbReference type="FunFam" id="3.10.290.10:FF:000003">
    <property type="entry name" value="Pseudouridine synthase"/>
    <property type="match status" value="1"/>
</dbReference>
<evidence type="ECO:0000313" key="7">
    <source>
        <dbReference type="EMBL" id="QDT64439.1"/>
    </source>
</evidence>
<dbReference type="InterPro" id="IPR006145">
    <property type="entry name" value="PsdUridine_synth_RsuA/RluA"/>
</dbReference>
<feature type="domain" description="RNA-binding S4" evidence="6">
    <location>
        <begin position="18"/>
        <end position="77"/>
    </location>
</feature>
<dbReference type="GO" id="GO:0003723">
    <property type="term" value="F:RNA binding"/>
    <property type="evidence" value="ECO:0007669"/>
    <property type="project" value="UniProtKB-KW"/>
</dbReference>
<accession>A0A517T7U0</accession>
<dbReference type="CDD" id="cd00165">
    <property type="entry name" value="S4"/>
    <property type="match status" value="1"/>
</dbReference>
<dbReference type="EMBL" id="CP036316">
    <property type="protein sequence ID" value="QDT64439.1"/>
    <property type="molecule type" value="Genomic_DNA"/>
</dbReference>
<organism evidence="7 8">
    <name type="scientific">Calycomorphotria hydatis</name>
    <dbReference type="NCBI Taxonomy" id="2528027"/>
    <lineage>
        <taxon>Bacteria</taxon>
        <taxon>Pseudomonadati</taxon>
        <taxon>Planctomycetota</taxon>
        <taxon>Planctomycetia</taxon>
        <taxon>Planctomycetales</taxon>
        <taxon>Planctomycetaceae</taxon>
        <taxon>Calycomorphotria</taxon>
    </lineage>
</organism>
<dbReference type="EC" id="5.4.99.-" evidence="4"/>
<dbReference type="OrthoDB" id="9807213at2"/>
<dbReference type="InterPro" id="IPR018496">
    <property type="entry name" value="PsdUridine_synth_RsuA/RluB_CS"/>
</dbReference>
<evidence type="ECO:0000259" key="6">
    <source>
        <dbReference type="SMART" id="SM00363"/>
    </source>
</evidence>
<protein>
    <recommendedName>
        <fullName evidence="4">Pseudouridine synthase</fullName>
        <ecNumber evidence="4">5.4.99.-</ecNumber>
    </recommendedName>
</protein>
<keyword evidence="2 4" id="KW-0413">Isomerase</keyword>
<evidence type="ECO:0000256" key="5">
    <source>
        <dbReference type="SAM" id="MobiDB-lite"/>
    </source>
</evidence>
<dbReference type="Gene3D" id="3.30.70.1560">
    <property type="entry name" value="Alpha-L RNA-binding motif"/>
    <property type="match status" value="1"/>
</dbReference>
<proteinExistence type="inferred from homology"/>
<dbReference type="PANTHER" id="PTHR47683:SF2">
    <property type="entry name" value="RNA-BINDING S4 DOMAIN-CONTAINING PROTEIN"/>
    <property type="match status" value="1"/>
</dbReference>
<dbReference type="InterPro" id="IPR000748">
    <property type="entry name" value="PsdUridine_synth_RsuA/RluB/E/F"/>
</dbReference>
<dbReference type="CDD" id="cd02870">
    <property type="entry name" value="PseudoU_synth_RsuA_like"/>
    <property type="match status" value="1"/>
</dbReference>
<dbReference type="SUPFAM" id="SSF55174">
    <property type="entry name" value="Alpha-L RNA-binding motif"/>
    <property type="match status" value="1"/>
</dbReference>
<dbReference type="SMART" id="SM00363">
    <property type="entry name" value="S4"/>
    <property type="match status" value="1"/>
</dbReference>
<evidence type="ECO:0000256" key="2">
    <source>
        <dbReference type="ARBA" id="ARBA00023235"/>
    </source>
</evidence>
<dbReference type="GO" id="GO:0120159">
    <property type="term" value="F:rRNA pseudouridine synthase activity"/>
    <property type="evidence" value="ECO:0007669"/>
    <property type="project" value="UniProtKB-ARBA"/>
</dbReference>
<dbReference type="Gene3D" id="3.10.290.10">
    <property type="entry name" value="RNA-binding S4 domain"/>
    <property type="match status" value="1"/>
</dbReference>
<dbReference type="KEGG" id="chya:V22_16730"/>
<keyword evidence="3" id="KW-0694">RNA-binding</keyword>
<name>A0A517T7U0_9PLAN</name>
<dbReference type="AlphaFoldDB" id="A0A517T7U0"/>
<dbReference type="InterPro" id="IPR020094">
    <property type="entry name" value="TruA/RsuA/RluB/E/F_N"/>
</dbReference>
<dbReference type="Gene3D" id="3.30.70.580">
    <property type="entry name" value="Pseudouridine synthase I, catalytic domain, N-terminal subdomain"/>
    <property type="match status" value="1"/>
</dbReference>
<feature type="compositionally biased region" description="Basic residues" evidence="5">
    <location>
        <begin position="258"/>
        <end position="279"/>
    </location>
</feature>
<dbReference type="PROSITE" id="PS01149">
    <property type="entry name" value="PSI_RSU"/>
    <property type="match status" value="1"/>
</dbReference>
<reference evidence="7 8" key="1">
    <citation type="submission" date="2019-02" db="EMBL/GenBank/DDBJ databases">
        <title>Deep-cultivation of Planctomycetes and their phenomic and genomic characterization uncovers novel biology.</title>
        <authorList>
            <person name="Wiegand S."/>
            <person name="Jogler M."/>
            <person name="Boedeker C."/>
            <person name="Pinto D."/>
            <person name="Vollmers J."/>
            <person name="Rivas-Marin E."/>
            <person name="Kohn T."/>
            <person name="Peeters S.H."/>
            <person name="Heuer A."/>
            <person name="Rast P."/>
            <person name="Oberbeckmann S."/>
            <person name="Bunk B."/>
            <person name="Jeske O."/>
            <person name="Meyerdierks A."/>
            <person name="Storesund J.E."/>
            <person name="Kallscheuer N."/>
            <person name="Luecker S."/>
            <person name="Lage O.M."/>
            <person name="Pohl T."/>
            <person name="Merkel B.J."/>
            <person name="Hornburger P."/>
            <person name="Mueller R.-W."/>
            <person name="Bruemmer F."/>
            <person name="Labrenz M."/>
            <person name="Spormann A.M."/>
            <person name="Op den Camp H."/>
            <person name="Overmann J."/>
            <person name="Amann R."/>
            <person name="Jetten M.S.M."/>
            <person name="Mascher T."/>
            <person name="Medema M.H."/>
            <person name="Devos D.P."/>
            <person name="Kaster A.-K."/>
            <person name="Ovreas L."/>
            <person name="Rohde M."/>
            <person name="Galperin M.Y."/>
            <person name="Jogler C."/>
        </authorList>
    </citation>
    <scope>NUCLEOTIDE SEQUENCE [LARGE SCALE GENOMIC DNA]</scope>
    <source>
        <strain evidence="7 8">V22</strain>
    </source>
</reference>
<dbReference type="InterPro" id="IPR020103">
    <property type="entry name" value="PsdUridine_synth_cat_dom_sf"/>
</dbReference>
<gene>
    <name evidence="7" type="primary">rluB</name>
    <name evidence="7" type="ORF">V22_16730</name>
</gene>
<dbReference type="InterPro" id="IPR042092">
    <property type="entry name" value="PsdUridine_s_RsuA/RluB/E/F_cat"/>
</dbReference>
<evidence type="ECO:0000256" key="3">
    <source>
        <dbReference type="PROSITE-ProRule" id="PRU00182"/>
    </source>
</evidence>
<evidence type="ECO:0000256" key="4">
    <source>
        <dbReference type="RuleBase" id="RU003887"/>
    </source>
</evidence>
<dbReference type="PROSITE" id="PS50889">
    <property type="entry name" value="S4"/>
    <property type="match status" value="1"/>
</dbReference>
<dbReference type="NCBIfam" id="TIGR00093">
    <property type="entry name" value="pseudouridine synthase"/>
    <property type="match status" value="1"/>
</dbReference>
<dbReference type="InterPro" id="IPR002942">
    <property type="entry name" value="S4_RNA-bd"/>
</dbReference>